<name>A0A345M7S5_9CAUD</name>
<sequence length="41" mass="4871">MATERCFMKLCQKSGNLKEVTYYGRKVKMCPEHREAAKYLK</sequence>
<dbReference type="EMBL" id="MH576964">
    <property type="protein sequence ID" value="AXH66546.1"/>
    <property type="molecule type" value="Genomic_DNA"/>
</dbReference>
<accession>A0A345M7S5</accession>
<proteinExistence type="predicted"/>
<dbReference type="Proteomes" id="UP000259040">
    <property type="component" value="Segment"/>
</dbReference>
<organism evidence="1 2">
    <name type="scientific">Streptomyces phage Starbow</name>
    <dbReference type="NCBI Taxonomy" id="2283266"/>
    <lineage>
        <taxon>Viruses</taxon>
        <taxon>Duplodnaviria</taxon>
        <taxon>Heunggongvirae</taxon>
        <taxon>Uroviricota</taxon>
        <taxon>Caudoviricetes</taxon>
        <taxon>Stanwilliamsviridae</taxon>
        <taxon>Boydwoodruffvirinae</taxon>
        <taxon>Karimacvirus</taxon>
        <taxon>Karimacvirus karimac</taxon>
        <taxon>Streptomyces virus Karimac</taxon>
    </lineage>
</organism>
<protein>
    <submittedName>
        <fullName evidence="1">Uncharacterized protein</fullName>
    </submittedName>
</protein>
<evidence type="ECO:0000313" key="1">
    <source>
        <dbReference type="EMBL" id="AXH66546.1"/>
    </source>
</evidence>
<reference evidence="1 2" key="1">
    <citation type="submission" date="2018-07" db="EMBL/GenBank/DDBJ databases">
        <authorList>
            <person name="Boyd E.M."/>
            <person name="Barkley D.B."/>
            <person name="Naeem H."/>
            <person name="Vanhorne R."/>
            <person name="Nayek S."/>
            <person name="Layton S.R."/>
            <person name="Hughes L.E."/>
            <person name="Garlena R.A."/>
            <person name="Russell D.A."/>
            <person name="Pope W.H."/>
            <person name="Jacobs-Sera D."/>
            <person name="Hatfull G.F."/>
        </authorList>
    </citation>
    <scope>NUCLEOTIDE SEQUENCE [LARGE SCALE GENOMIC DNA]</scope>
</reference>
<evidence type="ECO:0000313" key="2">
    <source>
        <dbReference type="Proteomes" id="UP000259040"/>
    </source>
</evidence>
<gene>
    <name evidence="1" type="primary">36</name>
    <name evidence="1" type="ORF">SEA_STARBOW_36</name>
</gene>